<reference evidence="2" key="1">
    <citation type="journal article" date="2014" name="Science">
        <title>Ancient hybridizations among the ancestral genomes of bread wheat.</title>
        <authorList>
            <consortium name="International Wheat Genome Sequencing Consortium,"/>
            <person name="Marcussen T."/>
            <person name="Sandve S.R."/>
            <person name="Heier L."/>
            <person name="Spannagl M."/>
            <person name="Pfeifer M."/>
            <person name="Jakobsen K.S."/>
            <person name="Wulff B.B."/>
            <person name="Steuernagel B."/>
            <person name="Mayer K.F."/>
            <person name="Olsen O.A."/>
        </authorList>
    </citation>
    <scope>NUCLEOTIDE SEQUENCE [LARGE SCALE GENOMIC DNA]</scope>
    <source>
        <strain evidence="2">cv. AL8/78</strain>
    </source>
</reference>
<dbReference type="Gramene" id="AET3Gv20058300.2">
    <property type="protein sequence ID" value="AET3Gv20058300.2"/>
    <property type="gene ID" value="AET3Gv20058300"/>
</dbReference>
<organism evidence="1 2">
    <name type="scientific">Aegilops tauschii subsp. strangulata</name>
    <name type="common">Goatgrass</name>
    <dbReference type="NCBI Taxonomy" id="200361"/>
    <lineage>
        <taxon>Eukaryota</taxon>
        <taxon>Viridiplantae</taxon>
        <taxon>Streptophyta</taxon>
        <taxon>Embryophyta</taxon>
        <taxon>Tracheophyta</taxon>
        <taxon>Spermatophyta</taxon>
        <taxon>Magnoliopsida</taxon>
        <taxon>Liliopsida</taxon>
        <taxon>Poales</taxon>
        <taxon>Poaceae</taxon>
        <taxon>BOP clade</taxon>
        <taxon>Pooideae</taxon>
        <taxon>Triticodae</taxon>
        <taxon>Triticeae</taxon>
        <taxon>Triticinae</taxon>
        <taxon>Aegilops</taxon>
    </lineage>
</organism>
<dbReference type="GO" id="GO:0061630">
    <property type="term" value="F:ubiquitin protein ligase activity"/>
    <property type="evidence" value="ECO:0007669"/>
    <property type="project" value="TreeGrafter"/>
</dbReference>
<protein>
    <submittedName>
        <fullName evidence="1">Uncharacterized protein</fullName>
    </submittedName>
</protein>
<reference evidence="2" key="2">
    <citation type="journal article" date="2017" name="Nat. Plants">
        <title>The Aegilops tauschii genome reveals multiple impacts of transposons.</title>
        <authorList>
            <person name="Zhao G."/>
            <person name="Zou C."/>
            <person name="Li K."/>
            <person name="Wang K."/>
            <person name="Li T."/>
            <person name="Gao L."/>
            <person name="Zhang X."/>
            <person name="Wang H."/>
            <person name="Yang Z."/>
            <person name="Liu X."/>
            <person name="Jiang W."/>
            <person name="Mao L."/>
            <person name="Kong X."/>
            <person name="Jiao Y."/>
            <person name="Jia J."/>
        </authorList>
    </citation>
    <scope>NUCLEOTIDE SEQUENCE [LARGE SCALE GENOMIC DNA]</scope>
    <source>
        <strain evidence="2">cv. AL8/78</strain>
    </source>
</reference>
<dbReference type="Proteomes" id="UP000015105">
    <property type="component" value="Chromosome 3D"/>
</dbReference>
<reference evidence="1" key="5">
    <citation type="journal article" date="2021" name="G3 (Bethesda)">
        <title>Aegilops tauschii genome assembly Aet v5.0 features greater sequence contiguity and improved annotation.</title>
        <authorList>
            <person name="Wang L."/>
            <person name="Zhu T."/>
            <person name="Rodriguez J.C."/>
            <person name="Deal K.R."/>
            <person name="Dubcovsky J."/>
            <person name="McGuire P.E."/>
            <person name="Lux T."/>
            <person name="Spannagl M."/>
            <person name="Mayer K.F.X."/>
            <person name="Baldrich P."/>
            <person name="Meyers B.C."/>
            <person name="Huo N."/>
            <person name="Gu Y.Q."/>
            <person name="Zhou H."/>
            <person name="Devos K.M."/>
            <person name="Bennetzen J.L."/>
            <person name="Unver T."/>
            <person name="Budak H."/>
            <person name="Gulick P.J."/>
            <person name="Galiba G."/>
            <person name="Kalapos B."/>
            <person name="Nelson D.R."/>
            <person name="Li P."/>
            <person name="You F.M."/>
            <person name="Luo M.C."/>
            <person name="Dvorak J."/>
        </authorList>
    </citation>
    <scope>NUCLEOTIDE SEQUENCE [LARGE SCALE GENOMIC DNA]</scope>
    <source>
        <strain evidence="1">cv. AL8/78</strain>
    </source>
</reference>
<proteinExistence type="predicted"/>
<accession>A0A453DSD4</accession>
<dbReference type="AlphaFoldDB" id="A0A453DSD4"/>
<dbReference type="PANTHER" id="PTHR10315">
    <property type="entry name" value="E3 UBIQUITIN PROTEIN LIGASE SIAH"/>
    <property type="match status" value="1"/>
</dbReference>
<dbReference type="PANTHER" id="PTHR10315:SF103">
    <property type="entry name" value="RING-TYPE DOMAIN-CONTAINING PROTEIN"/>
    <property type="match status" value="1"/>
</dbReference>
<dbReference type="SUPFAM" id="SSF49599">
    <property type="entry name" value="TRAF domain-like"/>
    <property type="match status" value="1"/>
</dbReference>
<reference evidence="1" key="3">
    <citation type="journal article" date="2017" name="Nature">
        <title>Genome sequence of the progenitor of the wheat D genome Aegilops tauschii.</title>
        <authorList>
            <person name="Luo M.C."/>
            <person name="Gu Y.Q."/>
            <person name="Puiu D."/>
            <person name="Wang H."/>
            <person name="Twardziok S.O."/>
            <person name="Deal K.R."/>
            <person name="Huo N."/>
            <person name="Zhu T."/>
            <person name="Wang L."/>
            <person name="Wang Y."/>
            <person name="McGuire P.E."/>
            <person name="Liu S."/>
            <person name="Long H."/>
            <person name="Ramasamy R.K."/>
            <person name="Rodriguez J.C."/>
            <person name="Van S.L."/>
            <person name="Yuan L."/>
            <person name="Wang Z."/>
            <person name="Xia Z."/>
            <person name="Xiao L."/>
            <person name="Anderson O.D."/>
            <person name="Ouyang S."/>
            <person name="Liang Y."/>
            <person name="Zimin A.V."/>
            <person name="Pertea G."/>
            <person name="Qi P."/>
            <person name="Bennetzen J.L."/>
            <person name="Dai X."/>
            <person name="Dawson M.W."/>
            <person name="Muller H.G."/>
            <person name="Kugler K."/>
            <person name="Rivarola-Duarte L."/>
            <person name="Spannagl M."/>
            <person name="Mayer K.F.X."/>
            <person name="Lu F.H."/>
            <person name="Bevan M.W."/>
            <person name="Leroy P."/>
            <person name="Li P."/>
            <person name="You F.M."/>
            <person name="Sun Q."/>
            <person name="Liu Z."/>
            <person name="Lyons E."/>
            <person name="Wicker T."/>
            <person name="Salzberg S.L."/>
            <person name="Devos K.M."/>
            <person name="Dvorak J."/>
        </authorList>
    </citation>
    <scope>NUCLEOTIDE SEQUENCE [LARGE SCALE GENOMIC DNA]</scope>
    <source>
        <strain evidence="1">cv. AL8/78</strain>
    </source>
</reference>
<dbReference type="GO" id="GO:0005737">
    <property type="term" value="C:cytoplasm"/>
    <property type="evidence" value="ECO:0007669"/>
    <property type="project" value="TreeGrafter"/>
</dbReference>
<name>A0A453DSD4_AEGTS</name>
<dbReference type="InterPro" id="IPR052088">
    <property type="entry name" value="E3_ubiquitin-ligase_SINA"/>
</dbReference>
<evidence type="ECO:0000313" key="2">
    <source>
        <dbReference type="Proteomes" id="UP000015105"/>
    </source>
</evidence>
<sequence length="218" mass="23552">MLSGQLHFLAPMPSMDAERVTHIGGPRGCAGCAVDICMTRTCCGFAGPTKVLLDHFTTQHKCPSTTLPDSGTLSLCLQPGLHVVKCTGNSYFFLLSMASEPYGHAISAVCVQPNMTESKFTCNMSYDCITTGCCGSASCHIRSSSLSDGLPTVYDLILPKGKVFDDANGIMLRASIHHQPLSLSRSCFQGNGLTPAFHETPDTYHDVMVMRRIIHLYV</sequence>
<keyword evidence="2" id="KW-1185">Reference proteome</keyword>
<dbReference type="EnsemblPlants" id="AET3Gv20058300.2">
    <property type="protein sequence ID" value="AET3Gv20058300.2"/>
    <property type="gene ID" value="AET3Gv20058300"/>
</dbReference>
<evidence type="ECO:0000313" key="1">
    <source>
        <dbReference type="EnsemblPlants" id="AET3Gv20058300.2"/>
    </source>
</evidence>
<reference evidence="1" key="4">
    <citation type="submission" date="2019-03" db="UniProtKB">
        <authorList>
            <consortium name="EnsemblPlants"/>
        </authorList>
    </citation>
    <scope>IDENTIFICATION</scope>
</reference>